<sequence length="202" mass="21110">MNENIGEENAFSFTQIRNMVLGALMAALMAVGAYIAIPIGPVPIVLQNMFVMLAGLILGPWWGAASVGIYMLAGILGMPVFSGGGAGLVQFMGPTGGYLFAYLPAVVLIGLISGLGKKYHHNPAAGAVTKAMVYDVLAMVLGSALVYAIGVSRLKSMAGFSWGKAWAVGMAPFLLGDVIKIAANASLIVGIRNMLRRFKSDE</sequence>
<feature type="transmembrane region" description="Helical" evidence="3">
    <location>
        <begin position="170"/>
        <end position="191"/>
    </location>
</feature>
<dbReference type="AlphaFoldDB" id="B8FGZ8"/>
<feature type="transmembrane region" description="Helical" evidence="3">
    <location>
        <begin position="131"/>
        <end position="150"/>
    </location>
</feature>
<accession>B8FGZ8</accession>
<keyword evidence="3" id="KW-0812">Transmembrane</keyword>
<comment type="similarity">
    <text evidence="1 2">Belongs to the BioY family.</text>
</comment>
<comment type="subcellular location">
    <subcellularLocation>
        <location evidence="2">Cell membrane</location>
        <topology evidence="2">Multi-pass membrane protein</topology>
    </subcellularLocation>
</comment>
<dbReference type="eggNOG" id="COG1268">
    <property type="taxonomic scope" value="Bacteria"/>
</dbReference>
<dbReference type="RefSeq" id="WP_012609526.1">
    <property type="nucleotide sequence ID" value="NC_011768.1"/>
</dbReference>
<feature type="transmembrane region" description="Helical" evidence="3">
    <location>
        <begin position="45"/>
        <end position="62"/>
    </location>
</feature>
<keyword evidence="2 3" id="KW-0472">Membrane</keyword>
<evidence type="ECO:0000256" key="2">
    <source>
        <dbReference type="PIRNR" id="PIRNR016661"/>
    </source>
</evidence>
<dbReference type="PIRSF" id="PIRSF016661">
    <property type="entry name" value="BioY"/>
    <property type="match status" value="1"/>
</dbReference>
<name>B8FGZ8_DESAL</name>
<evidence type="ECO:0000313" key="5">
    <source>
        <dbReference type="Proteomes" id="UP000000739"/>
    </source>
</evidence>
<keyword evidence="2" id="KW-0813">Transport</keyword>
<dbReference type="GO" id="GO:0015225">
    <property type="term" value="F:biotin transmembrane transporter activity"/>
    <property type="evidence" value="ECO:0007669"/>
    <property type="project" value="UniProtKB-UniRule"/>
</dbReference>
<dbReference type="GO" id="GO:0005886">
    <property type="term" value="C:plasma membrane"/>
    <property type="evidence" value="ECO:0007669"/>
    <property type="project" value="UniProtKB-SubCell"/>
</dbReference>
<evidence type="ECO:0000256" key="1">
    <source>
        <dbReference type="ARBA" id="ARBA00010692"/>
    </source>
</evidence>
<dbReference type="PANTHER" id="PTHR34295">
    <property type="entry name" value="BIOTIN TRANSPORTER BIOY"/>
    <property type="match status" value="1"/>
</dbReference>
<gene>
    <name evidence="4" type="ordered locus">Dalk_0377</name>
</gene>
<dbReference type="Gene3D" id="1.10.1760.20">
    <property type="match status" value="1"/>
</dbReference>
<organism evidence="4 5">
    <name type="scientific">Desulfatibacillum aliphaticivorans</name>
    <dbReference type="NCBI Taxonomy" id="218208"/>
    <lineage>
        <taxon>Bacteria</taxon>
        <taxon>Pseudomonadati</taxon>
        <taxon>Thermodesulfobacteriota</taxon>
        <taxon>Desulfobacteria</taxon>
        <taxon>Desulfobacterales</taxon>
        <taxon>Desulfatibacillaceae</taxon>
        <taxon>Desulfatibacillum</taxon>
    </lineage>
</organism>
<protein>
    <recommendedName>
        <fullName evidence="2">Biotin transporter</fullName>
    </recommendedName>
</protein>
<keyword evidence="3" id="KW-1133">Transmembrane helix</keyword>
<evidence type="ECO:0000256" key="3">
    <source>
        <dbReference type="SAM" id="Phobius"/>
    </source>
</evidence>
<feature type="transmembrane region" description="Helical" evidence="3">
    <location>
        <begin position="20"/>
        <end position="39"/>
    </location>
</feature>
<dbReference type="InterPro" id="IPR003784">
    <property type="entry name" value="BioY"/>
</dbReference>
<dbReference type="Proteomes" id="UP000000739">
    <property type="component" value="Chromosome"/>
</dbReference>
<keyword evidence="2" id="KW-1003">Cell membrane</keyword>
<keyword evidence="5" id="KW-1185">Reference proteome</keyword>
<proteinExistence type="inferred from homology"/>
<feature type="transmembrane region" description="Helical" evidence="3">
    <location>
        <begin position="99"/>
        <end position="119"/>
    </location>
</feature>
<dbReference type="PANTHER" id="PTHR34295:SF1">
    <property type="entry name" value="BIOTIN TRANSPORTER BIOY"/>
    <property type="match status" value="1"/>
</dbReference>
<reference evidence="4 5" key="1">
    <citation type="journal article" date="2012" name="Environ. Microbiol.">
        <title>The genome sequence of Desulfatibacillum alkenivorans AK-01: a blueprint for anaerobic alkane oxidation.</title>
        <authorList>
            <person name="Callaghan A.V."/>
            <person name="Morris B.E."/>
            <person name="Pereira I.A."/>
            <person name="McInerney M.J."/>
            <person name="Austin R.N."/>
            <person name="Groves J.T."/>
            <person name="Kukor J.J."/>
            <person name="Suflita J.M."/>
            <person name="Young L.Y."/>
            <person name="Zylstra G.J."/>
            <person name="Wawrik B."/>
        </authorList>
    </citation>
    <scope>NUCLEOTIDE SEQUENCE [LARGE SCALE GENOMIC DNA]</scope>
    <source>
        <strain evidence="4 5">AK-01</strain>
    </source>
</reference>
<evidence type="ECO:0000313" key="4">
    <source>
        <dbReference type="EMBL" id="ACL02086.1"/>
    </source>
</evidence>
<dbReference type="Pfam" id="PF02632">
    <property type="entry name" value="BioY"/>
    <property type="match status" value="1"/>
</dbReference>
<feature type="transmembrane region" description="Helical" evidence="3">
    <location>
        <begin position="69"/>
        <end position="93"/>
    </location>
</feature>
<dbReference type="EMBL" id="CP001322">
    <property type="protein sequence ID" value="ACL02086.1"/>
    <property type="molecule type" value="Genomic_DNA"/>
</dbReference>
<dbReference type="KEGG" id="dal:Dalk_0377"/>
<dbReference type="HOGENOM" id="CLU_077931_1_1_7"/>